<evidence type="ECO:0000313" key="2">
    <source>
        <dbReference type="Proteomes" id="UP000214646"/>
    </source>
</evidence>
<accession>A0A225CZT5</accession>
<organism evidence="1 2">
    <name type="scientific">Fimbriiglobus ruber</name>
    <dbReference type="NCBI Taxonomy" id="1908690"/>
    <lineage>
        <taxon>Bacteria</taxon>
        <taxon>Pseudomonadati</taxon>
        <taxon>Planctomycetota</taxon>
        <taxon>Planctomycetia</taxon>
        <taxon>Gemmatales</taxon>
        <taxon>Gemmataceae</taxon>
        <taxon>Fimbriiglobus</taxon>
    </lineage>
</organism>
<dbReference type="EMBL" id="NIDE01000019">
    <property type="protein sequence ID" value="OWK34841.1"/>
    <property type="molecule type" value="Genomic_DNA"/>
</dbReference>
<proteinExistence type="predicted"/>
<evidence type="ECO:0000313" key="1">
    <source>
        <dbReference type="EMBL" id="OWK34841.1"/>
    </source>
</evidence>
<keyword evidence="2" id="KW-1185">Reference proteome</keyword>
<sequence length="44" mass="4823">MHPAHPSLSIALRRTAPVGRRILVSKAVRSCRTATETARKIITV</sequence>
<dbReference type="AlphaFoldDB" id="A0A225CZT5"/>
<dbReference type="Proteomes" id="UP000214646">
    <property type="component" value="Unassembled WGS sequence"/>
</dbReference>
<reference evidence="2" key="1">
    <citation type="submission" date="2017-06" db="EMBL/GenBank/DDBJ databases">
        <title>Genome analysis of Fimbriiglobus ruber SP5, the first member of the order Planctomycetales with confirmed chitinolytic capability.</title>
        <authorList>
            <person name="Ravin N.V."/>
            <person name="Rakitin A.L."/>
            <person name="Ivanova A.A."/>
            <person name="Beletsky A.V."/>
            <person name="Kulichevskaya I.S."/>
            <person name="Mardanov A.V."/>
            <person name="Dedysh S.N."/>
        </authorList>
    </citation>
    <scope>NUCLEOTIDE SEQUENCE [LARGE SCALE GENOMIC DNA]</scope>
    <source>
        <strain evidence="2">SP5</strain>
    </source>
</reference>
<comment type="caution">
    <text evidence="1">The sequence shown here is derived from an EMBL/GenBank/DDBJ whole genome shotgun (WGS) entry which is preliminary data.</text>
</comment>
<gene>
    <name evidence="1" type="ORF">FRUB_09683</name>
</gene>
<protein>
    <submittedName>
        <fullName evidence="1">Uncharacterized protein</fullName>
    </submittedName>
</protein>
<name>A0A225CZT5_9BACT</name>